<proteinExistence type="predicted"/>
<feature type="compositionally biased region" description="Low complexity" evidence="1">
    <location>
        <begin position="87"/>
        <end position="97"/>
    </location>
</feature>
<dbReference type="EMBL" id="CAEZTQ010000123">
    <property type="protein sequence ID" value="CAB4575502.1"/>
    <property type="molecule type" value="Genomic_DNA"/>
</dbReference>
<name>A0A6J6EGJ9_9ZZZZ</name>
<reference evidence="2" key="1">
    <citation type="submission" date="2020-05" db="EMBL/GenBank/DDBJ databases">
        <authorList>
            <person name="Chiriac C."/>
            <person name="Salcher M."/>
            <person name="Ghai R."/>
            <person name="Kavagutti S V."/>
        </authorList>
    </citation>
    <scope>NUCLEOTIDE SEQUENCE</scope>
</reference>
<organism evidence="2">
    <name type="scientific">freshwater metagenome</name>
    <dbReference type="NCBI Taxonomy" id="449393"/>
    <lineage>
        <taxon>unclassified sequences</taxon>
        <taxon>metagenomes</taxon>
        <taxon>ecological metagenomes</taxon>
    </lineage>
</organism>
<protein>
    <submittedName>
        <fullName evidence="2">Unannotated protein</fullName>
    </submittedName>
</protein>
<accession>A0A6J6EGJ9</accession>
<evidence type="ECO:0000313" key="2">
    <source>
        <dbReference type="EMBL" id="CAB4575502.1"/>
    </source>
</evidence>
<dbReference type="AlphaFoldDB" id="A0A6J6EGJ9"/>
<gene>
    <name evidence="2" type="ORF">UFOPK1704_00682</name>
</gene>
<feature type="compositionally biased region" description="Polar residues" evidence="1">
    <location>
        <begin position="46"/>
        <end position="75"/>
    </location>
</feature>
<sequence>MKEPQCSSSLIATGISFAAPKAPGSQRGPRSGTLKYAARSRATPKCPQQSARLRVRSNSRTTSCSIPKASKTPTPSGVVAGKMTMPSDSSASPSSLSEHNMPSESIPKIPRRAISIPLGIVVPNVANATMSPSFMFVAPHHTWRNSPSPASTKHRVTLAASGCFSVRTILAVMTPSTGLPTTCICSTGRPSELSAVAT</sequence>
<evidence type="ECO:0000256" key="1">
    <source>
        <dbReference type="SAM" id="MobiDB-lite"/>
    </source>
</evidence>
<feature type="region of interest" description="Disordered" evidence="1">
    <location>
        <begin position="19"/>
        <end position="105"/>
    </location>
</feature>